<dbReference type="SUPFAM" id="SSF50129">
    <property type="entry name" value="GroES-like"/>
    <property type="match status" value="1"/>
</dbReference>
<evidence type="ECO:0000256" key="1">
    <source>
        <dbReference type="ARBA" id="ARBA00023186"/>
    </source>
</evidence>
<proteinExistence type="predicted"/>
<name>A0A221S4E9_9VIRU</name>
<keyword evidence="1" id="KW-0143">Chaperone</keyword>
<dbReference type="InterPro" id="IPR020818">
    <property type="entry name" value="Chaperonin_GroES"/>
</dbReference>
<dbReference type="Pfam" id="PF00166">
    <property type="entry name" value="Cpn10"/>
    <property type="match status" value="1"/>
</dbReference>
<reference evidence="2" key="1">
    <citation type="submission" date="2016-03" db="EMBL/GenBank/DDBJ databases">
        <title>Novel chaperonins are prevalent in the virioplankton and link to viral biology and ecology.</title>
        <authorList>
            <person name="Marine R.L."/>
            <person name="Nasko D.J."/>
            <person name="Polson S.W."/>
            <person name="Wommack K.E."/>
        </authorList>
    </citation>
    <scope>NUCLEOTIDE SEQUENCE</scope>
</reference>
<dbReference type="Gene3D" id="2.30.33.40">
    <property type="entry name" value="GroES chaperonin"/>
    <property type="match status" value="1"/>
</dbReference>
<dbReference type="EMBL" id="KU971113">
    <property type="protein sequence ID" value="ASN63707.1"/>
    <property type="molecule type" value="Genomic_DNA"/>
</dbReference>
<dbReference type="InterPro" id="IPR037124">
    <property type="entry name" value="Chaperonin_GroES_sf"/>
</dbReference>
<dbReference type="InterPro" id="IPR011032">
    <property type="entry name" value="GroES-like_sf"/>
</dbReference>
<gene>
    <name evidence="2" type="primary">groES</name>
</gene>
<evidence type="ECO:0000313" key="2">
    <source>
        <dbReference type="EMBL" id="ASN63707.1"/>
    </source>
</evidence>
<organism evidence="2">
    <name type="scientific">uncultured virus</name>
    <dbReference type="NCBI Taxonomy" id="340016"/>
    <lineage>
        <taxon>Viruses</taxon>
        <taxon>environmental samples</taxon>
    </lineage>
</organism>
<dbReference type="GO" id="GO:0044183">
    <property type="term" value="F:protein folding chaperone"/>
    <property type="evidence" value="ECO:0007669"/>
    <property type="project" value="InterPro"/>
</dbReference>
<sequence>MNEPVASNEAELAWAFPSVDPGAKPLGGRILVQLRRTKKKATSAGIILVEETKETEKWNNMVAKVIEIGPLAFRNRDTMQSWPEGAWCEVGDYLRVPKWGGDRWEVKVPGDDDLEDPALFMILNDHEVIAKVTGDPLQMRAFL</sequence>
<dbReference type="SMART" id="SM00883">
    <property type="entry name" value="Cpn10"/>
    <property type="match status" value="1"/>
</dbReference>
<dbReference type="CDD" id="cd00320">
    <property type="entry name" value="cpn10"/>
    <property type="match status" value="1"/>
</dbReference>
<dbReference type="GO" id="GO:0005524">
    <property type="term" value="F:ATP binding"/>
    <property type="evidence" value="ECO:0007669"/>
    <property type="project" value="InterPro"/>
</dbReference>
<protein>
    <submittedName>
        <fullName evidence="2">Co-chaperonin GroES</fullName>
    </submittedName>
</protein>
<accession>A0A221S4E9</accession>